<keyword evidence="1" id="KW-0812">Transmembrane</keyword>
<feature type="transmembrane region" description="Helical" evidence="1">
    <location>
        <begin position="53"/>
        <end position="81"/>
    </location>
</feature>
<reference evidence="2 3" key="1">
    <citation type="submission" date="2018-11" db="EMBL/GenBank/DDBJ databases">
        <authorList>
            <consortium name="Pathogen Informatics"/>
        </authorList>
    </citation>
    <scope>NUCLEOTIDE SEQUENCE [LARGE SCALE GENOMIC DNA]</scope>
</reference>
<evidence type="ECO:0000313" key="3">
    <source>
        <dbReference type="Proteomes" id="UP000274504"/>
    </source>
</evidence>
<organism evidence="2 3">
    <name type="scientific">Hymenolepis diminuta</name>
    <name type="common">Rat tapeworm</name>
    <dbReference type="NCBI Taxonomy" id="6216"/>
    <lineage>
        <taxon>Eukaryota</taxon>
        <taxon>Metazoa</taxon>
        <taxon>Spiralia</taxon>
        <taxon>Lophotrochozoa</taxon>
        <taxon>Platyhelminthes</taxon>
        <taxon>Cestoda</taxon>
        <taxon>Eucestoda</taxon>
        <taxon>Cyclophyllidea</taxon>
        <taxon>Hymenolepididae</taxon>
        <taxon>Hymenolepis</taxon>
    </lineage>
</organism>
<evidence type="ECO:0000256" key="1">
    <source>
        <dbReference type="SAM" id="Phobius"/>
    </source>
</evidence>
<proteinExistence type="predicted"/>
<sequence>MRPLSSRTSKPVITPLWEIIVPSIITFLAYYVFHQVILFVSPHMKNLVEHIPLISDISLLFYMAILGALSPMIVVFVFSTFHDKFFLSFKQQFTPPKSKNGMSTVATN</sequence>
<feature type="transmembrane region" description="Helical" evidence="1">
    <location>
        <begin position="12"/>
        <end position="33"/>
    </location>
</feature>
<dbReference type="Proteomes" id="UP000274504">
    <property type="component" value="Unassembled WGS sequence"/>
</dbReference>
<evidence type="ECO:0000313" key="2">
    <source>
        <dbReference type="EMBL" id="VDL64049.1"/>
    </source>
</evidence>
<dbReference type="EMBL" id="UYSG01011962">
    <property type="protein sequence ID" value="VDL64049.1"/>
    <property type="molecule type" value="Genomic_DNA"/>
</dbReference>
<keyword evidence="1" id="KW-1133">Transmembrane helix</keyword>
<name>A0A3P6ZR79_HYMDI</name>
<protein>
    <submittedName>
        <fullName evidence="2">Uncharacterized protein</fullName>
    </submittedName>
</protein>
<gene>
    <name evidence="2" type="ORF">HDID_LOCUS10808</name>
</gene>
<keyword evidence="1" id="KW-0472">Membrane</keyword>
<accession>A0A3P6ZR79</accession>
<dbReference type="AlphaFoldDB" id="A0A3P6ZR79"/>